<keyword evidence="2" id="KW-1185">Reference proteome</keyword>
<dbReference type="InterPro" id="IPR011042">
    <property type="entry name" value="6-blade_b-propeller_TolB-like"/>
</dbReference>
<gene>
    <name evidence="1" type="ORF">MGAL_10B081932</name>
</gene>
<dbReference type="Proteomes" id="UP000596742">
    <property type="component" value="Unassembled WGS sequence"/>
</dbReference>
<dbReference type="AlphaFoldDB" id="A0A8B6E3A1"/>
<dbReference type="Gene3D" id="2.120.10.30">
    <property type="entry name" value="TolB, C-terminal domain"/>
    <property type="match status" value="1"/>
</dbReference>
<reference evidence="1" key="1">
    <citation type="submission" date="2018-11" db="EMBL/GenBank/DDBJ databases">
        <authorList>
            <person name="Alioto T."/>
            <person name="Alioto T."/>
        </authorList>
    </citation>
    <scope>NUCLEOTIDE SEQUENCE</scope>
</reference>
<protein>
    <submittedName>
        <fullName evidence="1">Uncharacterized protein</fullName>
    </submittedName>
</protein>
<evidence type="ECO:0000313" key="2">
    <source>
        <dbReference type="Proteomes" id="UP000596742"/>
    </source>
</evidence>
<organism evidence="1 2">
    <name type="scientific">Mytilus galloprovincialis</name>
    <name type="common">Mediterranean mussel</name>
    <dbReference type="NCBI Taxonomy" id="29158"/>
    <lineage>
        <taxon>Eukaryota</taxon>
        <taxon>Metazoa</taxon>
        <taxon>Spiralia</taxon>
        <taxon>Lophotrochozoa</taxon>
        <taxon>Mollusca</taxon>
        <taxon>Bivalvia</taxon>
        <taxon>Autobranchia</taxon>
        <taxon>Pteriomorphia</taxon>
        <taxon>Mytilida</taxon>
        <taxon>Mytiloidea</taxon>
        <taxon>Mytilidae</taxon>
        <taxon>Mytilinae</taxon>
        <taxon>Mytilus</taxon>
    </lineage>
</organism>
<proteinExistence type="predicted"/>
<dbReference type="OrthoDB" id="6138137at2759"/>
<dbReference type="EMBL" id="UYJE01004552">
    <property type="protein sequence ID" value="VDI29003.1"/>
    <property type="molecule type" value="Genomic_DNA"/>
</dbReference>
<accession>A0A8B6E3A1</accession>
<name>A0A8B6E3A1_MYTGA</name>
<evidence type="ECO:0000313" key="1">
    <source>
        <dbReference type="EMBL" id="VDI29003.1"/>
    </source>
</evidence>
<sequence>MAVTQSNNLLISTEESRLQQISINTDTLTDSVYALKSIVNTAVHITRDNKVLVGGSGKGRKVVILMNQNGDHEGVYELDQHKQPIFDFAWRTTCTRNGNIHVVDRKSEGGGRVVVLGQGSDIINTYTGDSEINKDITFRPVDIMTTPRDNVIVADPGPHTLHVLNNAGMLMTYYKTNEINTVFFHVLLHSHQ</sequence>
<comment type="caution">
    <text evidence="1">The sequence shown here is derived from an EMBL/GenBank/DDBJ whole genome shotgun (WGS) entry which is preliminary data.</text>
</comment>
<dbReference type="SUPFAM" id="SSF101898">
    <property type="entry name" value="NHL repeat"/>
    <property type="match status" value="1"/>
</dbReference>